<dbReference type="Pfam" id="PF11734">
    <property type="entry name" value="TilS_C"/>
    <property type="match status" value="1"/>
</dbReference>
<evidence type="ECO:0000313" key="11">
    <source>
        <dbReference type="Proteomes" id="UP000617628"/>
    </source>
</evidence>
<keyword evidence="2 8" id="KW-0963">Cytoplasm</keyword>
<evidence type="ECO:0000313" key="10">
    <source>
        <dbReference type="EMBL" id="MBK1877164.1"/>
    </source>
</evidence>
<dbReference type="SUPFAM" id="SSF82829">
    <property type="entry name" value="MesJ substrate recognition domain-like"/>
    <property type="match status" value="1"/>
</dbReference>
<dbReference type="CDD" id="cd01992">
    <property type="entry name" value="TilS_N"/>
    <property type="match status" value="1"/>
</dbReference>
<evidence type="ECO:0000256" key="7">
    <source>
        <dbReference type="ARBA" id="ARBA00048539"/>
    </source>
</evidence>
<dbReference type="InterPro" id="IPR012795">
    <property type="entry name" value="tRNA_Ile_lys_synt_N"/>
</dbReference>
<dbReference type="PANTHER" id="PTHR43033:SF1">
    <property type="entry name" value="TRNA(ILE)-LYSIDINE SYNTHASE-RELATED"/>
    <property type="match status" value="1"/>
</dbReference>
<dbReference type="EMBL" id="JAENIL010000015">
    <property type="protein sequence ID" value="MBK1877164.1"/>
    <property type="molecule type" value="Genomic_DNA"/>
</dbReference>
<protein>
    <recommendedName>
        <fullName evidence="8">tRNA(Ile)-lysidine synthase</fullName>
        <ecNumber evidence="8">6.3.4.19</ecNumber>
    </recommendedName>
    <alternativeName>
        <fullName evidence="8">tRNA(Ile)-2-lysyl-cytidine synthase</fullName>
    </alternativeName>
    <alternativeName>
        <fullName evidence="8">tRNA(Ile)-lysidine synthetase</fullName>
    </alternativeName>
</protein>
<dbReference type="SMART" id="SM00977">
    <property type="entry name" value="TilS_C"/>
    <property type="match status" value="1"/>
</dbReference>
<keyword evidence="3 8" id="KW-0436">Ligase</keyword>
<dbReference type="InterPro" id="IPR014729">
    <property type="entry name" value="Rossmann-like_a/b/a_fold"/>
</dbReference>
<dbReference type="NCBIfam" id="TIGR02432">
    <property type="entry name" value="lysidine_TilS_N"/>
    <property type="match status" value="1"/>
</dbReference>
<evidence type="ECO:0000256" key="8">
    <source>
        <dbReference type="HAMAP-Rule" id="MF_01161"/>
    </source>
</evidence>
<reference evidence="10" key="1">
    <citation type="submission" date="2021-01" db="EMBL/GenBank/DDBJ databases">
        <title>Modified the classification status of verrucomicrobia.</title>
        <authorList>
            <person name="Feng X."/>
        </authorList>
    </citation>
    <scope>NUCLEOTIDE SEQUENCE</scope>
    <source>
        <strain evidence="10">KCTC 13126</strain>
    </source>
</reference>
<evidence type="ECO:0000256" key="1">
    <source>
        <dbReference type="ARBA" id="ARBA00004496"/>
    </source>
</evidence>
<dbReference type="EC" id="6.3.4.19" evidence="8"/>
<organism evidence="10 11">
    <name type="scientific">Pelagicoccus mobilis</name>
    <dbReference type="NCBI Taxonomy" id="415221"/>
    <lineage>
        <taxon>Bacteria</taxon>
        <taxon>Pseudomonadati</taxon>
        <taxon>Verrucomicrobiota</taxon>
        <taxon>Opitutia</taxon>
        <taxon>Puniceicoccales</taxon>
        <taxon>Pelagicoccaceae</taxon>
        <taxon>Pelagicoccus</taxon>
    </lineage>
</organism>
<dbReference type="Gene3D" id="3.40.50.620">
    <property type="entry name" value="HUPs"/>
    <property type="match status" value="1"/>
</dbReference>
<evidence type="ECO:0000256" key="3">
    <source>
        <dbReference type="ARBA" id="ARBA00022598"/>
    </source>
</evidence>
<dbReference type="GO" id="GO:0005737">
    <property type="term" value="C:cytoplasm"/>
    <property type="evidence" value="ECO:0007669"/>
    <property type="project" value="UniProtKB-SubCell"/>
</dbReference>
<evidence type="ECO:0000256" key="2">
    <source>
        <dbReference type="ARBA" id="ARBA00022490"/>
    </source>
</evidence>
<evidence type="ECO:0000256" key="5">
    <source>
        <dbReference type="ARBA" id="ARBA00022741"/>
    </source>
</evidence>
<dbReference type="Pfam" id="PF01171">
    <property type="entry name" value="ATP_bind_3"/>
    <property type="match status" value="1"/>
</dbReference>
<dbReference type="PANTHER" id="PTHR43033">
    <property type="entry name" value="TRNA(ILE)-LYSIDINE SYNTHASE-RELATED"/>
    <property type="match status" value="1"/>
</dbReference>
<comment type="function">
    <text evidence="8">Ligates lysine onto the cytidine present at position 34 of the AUA codon-specific tRNA(Ile) that contains the anticodon CAU, in an ATP-dependent manner. Cytidine is converted to lysidine, thus changing the amino acid specificity of the tRNA from methionine to isoleucine.</text>
</comment>
<dbReference type="InterPro" id="IPR011063">
    <property type="entry name" value="TilS/TtcA_N"/>
</dbReference>
<dbReference type="RefSeq" id="WP_200355377.1">
    <property type="nucleotide sequence ID" value="NZ_JAENIL010000015.1"/>
</dbReference>
<dbReference type="AlphaFoldDB" id="A0A934S0E3"/>
<accession>A0A934S0E3</accession>
<feature type="domain" description="Lysidine-tRNA(Ile) synthetase C-terminal" evidence="9">
    <location>
        <begin position="382"/>
        <end position="455"/>
    </location>
</feature>
<dbReference type="InterPro" id="IPR012094">
    <property type="entry name" value="tRNA_Ile_lys_synt"/>
</dbReference>
<keyword evidence="5 8" id="KW-0547">Nucleotide-binding</keyword>
<comment type="domain">
    <text evidence="8">The N-terminal region contains the highly conserved SGGXDS motif, predicted to be a P-loop motif involved in ATP binding.</text>
</comment>
<dbReference type="GO" id="GO:0005524">
    <property type="term" value="F:ATP binding"/>
    <property type="evidence" value="ECO:0007669"/>
    <property type="project" value="UniProtKB-UniRule"/>
</dbReference>
<keyword evidence="11" id="KW-1185">Reference proteome</keyword>
<dbReference type="HAMAP" id="MF_01161">
    <property type="entry name" value="tRNA_Ile_lys_synt"/>
    <property type="match status" value="1"/>
</dbReference>
<dbReference type="Proteomes" id="UP000617628">
    <property type="component" value="Unassembled WGS sequence"/>
</dbReference>
<evidence type="ECO:0000256" key="6">
    <source>
        <dbReference type="ARBA" id="ARBA00022840"/>
    </source>
</evidence>
<keyword evidence="6 8" id="KW-0067">ATP-binding</keyword>
<proteinExistence type="inferred from homology"/>
<feature type="binding site" evidence="8">
    <location>
        <begin position="25"/>
        <end position="30"/>
    </location>
    <ligand>
        <name>ATP</name>
        <dbReference type="ChEBI" id="CHEBI:30616"/>
    </ligand>
</feature>
<evidence type="ECO:0000256" key="4">
    <source>
        <dbReference type="ARBA" id="ARBA00022694"/>
    </source>
</evidence>
<dbReference type="Gene3D" id="1.20.59.20">
    <property type="match status" value="1"/>
</dbReference>
<dbReference type="SUPFAM" id="SSF56037">
    <property type="entry name" value="PheT/TilS domain"/>
    <property type="match status" value="1"/>
</dbReference>
<gene>
    <name evidence="8 10" type="primary">tilS</name>
    <name evidence="10" type="ORF">JIN87_09805</name>
</gene>
<dbReference type="InterPro" id="IPR012796">
    <property type="entry name" value="Lysidine-tRNA-synth_C"/>
</dbReference>
<comment type="subcellular location">
    <subcellularLocation>
        <location evidence="1 8">Cytoplasm</location>
    </subcellularLocation>
</comment>
<comment type="similarity">
    <text evidence="8">Belongs to the tRNA(Ile)-lysidine synthase family.</text>
</comment>
<dbReference type="NCBIfam" id="TIGR02433">
    <property type="entry name" value="lysidine_TilS_C"/>
    <property type="match status" value="1"/>
</dbReference>
<evidence type="ECO:0000259" key="9">
    <source>
        <dbReference type="SMART" id="SM00977"/>
    </source>
</evidence>
<name>A0A934S0E3_9BACT</name>
<comment type="catalytic activity">
    <reaction evidence="7 8">
        <text>cytidine(34) in tRNA(Ile2) + L-lysine + ATP = lysidine(34) in tRNA(Ile2) + AMP + diphosphate + H(+)</text>
        <dbReference type="Rhea" id="RHEA:43744"/>
        <dbReference type="Rhea" id="RHEA-COMP:10625"/>
        <dbReference type="Rhea" id="RHEA-COMP:10670"/>
        <dbReference type="ChEBI" id="CHEBI:15378"/>
        <dbReference type="ChEBI" id="CHEBI:30616"/>
        <dbReference type="ChEBI" id="CHEBI:32551"/>
        <dbReference type="ChEBI" id="CHEBI:33019"/>
        <dbReference type="ChEBI" id="CHEBI:82748"/>
        <dbReference type="ChEBI" id="CHEBI:83665"/>
        <dbReference type="ChEBI" id="CHEBI:456215"/>
        <dbReference type="EC" id="6.3.4.19"/>
    </reaction>
</comment>
<dbReference type="GO" id="GO:0006400">
    <property type="term" value="P:tRNA modification"/>
    <property type="evidence" value="ECO:0007669"/>
    <property type="project" value="UniProtKB-UniRule"/>
</dbReference>
<sequence>MDFSLIPNSVGRRLGACGPVYVACSGGADSVYALLLVYLFLKRNRRGSDLRVLHFDHALRGEDSRNDARFVHGIGESLEIPVLEGVAKWPDGVSKVNEADARDARLAFFRQVCGPEPQIVTGHHADDVVETLLMRLSRGAGVQGLSAPREVSEAGGGLVFLRPLLNVGREQIRQQLRAAGADWREDVTNASDANYRARLRKTALPAWEQAADRSVRAGVSRSRRLLEEDAEALEKWADELWELAWDEGRKALKRRELEKMPKAMRRRILSRLPGGEGIAATALEKVLSALDERTRLVVEAKRGLFYELREDSVGLLKREPDAPEWGAFQLPLGTSAFLPGGERVSFGWVEMDAFLWEKLSSGSNDDGEVVYLSAAGNSLTGVTVRSRIAGDAFKPLGKSSPKKLKDLFIERKIERRDRGNLPIFVGGDSGILWVPGLPPNANMKLEPGSRTALRLTYER</sequence>
<dbReference type="GO" id="GO:0032267">
    <property type="term" value="F:tRNA(Ile)-lysidine synthase activity"/>
    <property type="evidence" value="ECO:0007669"/>
    <property type="project" value="UniProtKB-EC"/>
</dbReference>
<dbReference type="SUPFAM" id="SSF52402">
    <property type="entry name" value="Adenine nucleotide alpha hydrolases-like"/>
    <property type="match status" value="1"/>
</dbReference>
<comment type="caution">
    <text evidence="10">The sequence shown here is derived from an EMBL/GenBank/DDBJ whole genome shotgun (WGS) entry which is preliminary data.</text>
</comment>
<keyword evidence="4 8" id="KW-0819">tRNA processing</keyword>